<comment type="caution">
    <text evidence="1">The sequence shown here is derived from an EMBL/GenBank/DDBJ whole genome shotgun (WGS) entry which is preliminary data.</text>
</comment>
<name>A0A1V9YU02_9STRA</name>
<dbReference type="Proteomes" id="UP000243217">
    <property type="component" value="Unassembled WGS sequence"/>
</dbReference>
<reference evidence="1 2" key="1">
    <citation type="journal article" date="2014" name="Genome Biol. Evol.">
        <title>The secreted proteins of Achlya hypogyna and Thraustotheca clavata identify the ancestral oomycete secretome and reveal gene acquisitions by horizontal gene transfer.</title>
        <authorList>
            <person name="Misner I."/>
            <person name="Blouin N."/>
            <person name="Leonard G."/>
            <person name="Richards T.A."/>
            <person name="Lane C.E."/>
        </authorList>
    </citation>
    <scope>NUCLEOTIDE SEQUENCE [LARGE SCALE GENOMIC DNA]</scope>
    <source>
        <strain evidence="1 2">ATCC 34112</strain>
    </source>
</reference>
<gene>
    <name evidence="1" type="ORF">THRCLA_22715</name>
</gene>
<accession>A0A1V9YU02</accession>
<dbReference type="AlphaFoldDB" id="A0A1V9YU02"/>
<dbReference type="SUPFAM" id="SSF140860">
    <property type="entry name" value="Pseudo ankyrin repeat-like"/>
    <property type="match status" value="1"/>
</dbReference>
<evidence type="ECO:0000313" key="1">
    <source>
        <dbReference type="EMBL" id="OQR89255.1"/>
    </source>
</evidence>
<protein>
    <submittedName>
        <fullName evidence="1">Uncharacterized protein</fullName>
    </submittedName>
</protein>
<proteinExistence type="predicted"/>
<sequence>LCLLNDILTVAIENLWLDDTELQDLLQYPLALATAATFNNHLNFLRYFDAEHSVDVARLESLSFTFINGHLDMIKWLNECGQNHCTTHTLRHALPMHTELVVLTQ</sequence>
<feature type="non-terminal residue" evidence="1">
    <location>
        <position position="1"/>
    </location>
</feature>
<dbReference type="EMBL" id="JNBS01002797">
    <property type="protein sequence ID" value="OQR89255.1"/>
    <property type="molecule type" value="Genomic_DNA"/>
</dbReference>
<keyword evidence="2" id="KW-1185">Reference proteome</keyword>
<evidence type="ECO:0000313" key="2">
    <source>
        <dbReference type="Proteomes" id="UP000243217"/>
    </source>
</evidence>
<organism evidence="1 2">
    <name type="scientific">Thraustotheca clavata</name>
    <dbReference type="NCBI Taxonomy" id="74557"/>
    <lineage>
        <taxon>Eukaryota</taxon>
        <taxon>Sar</taxon>
        <taxon>Stramenopiles</taxon>
        <taxon>Oomycota</taxon>
        <taxon>Saprolegniomycetes</taxon>
        <taxon>Saprolegniales</taxon>
        <taxon>Achlyaceae</taxon>
        <taxon>Thraustotheca</taxon>
    </lineage>
</organism>